<feature type="domain" description="Mobile element protein CD1107-like" evidence="4">
    <location>
        <begin position="60"/>
        <end position="219"/>
    </location>
</feature>
<evidence type="ECO:0000256" key="1">
    <source>
        <dbReference type="SAM" id="MobiDB-lite"/>
    </source>
</evidence>
<evidence type="ECO:0000313" key="6">
    <source>
        <dbReference type="Proteomes" id="UP000095512"/>
    </source>
</evidence>
<protein>
    <submittedName>
        <fullName evidence="5">SH3 type 3 domain-containing protein</fullName>
    </submittedName>
</protein>
<evidence type="ECO:0000256" key="2">
    <source>
        <dbReference type="SAM" id="Phobius"/>
    </source>
</evidence>
<keyword evidence="3" id="KW-0732">Signal</keyword>
<sequence length="263" mass="28122">MKRWKSLTAALCAAVLLCGFSAVPAFAYADGGEGENYGDPTMTEETTAPEPEPTIEPGEGFSEEGNLVTRDLLYDEHTNKQFITVQTEGGNTFYIVIDYDKPVDEEGEQYETYFLSMTDEADLLAAAEAAGVEQAVCSCSEQCAAGAVDTDCPVCAVNMTECAGVEPEPVETEETGEPAPEEAEPETGGNMGMLLLVLAVAVIGGGAGWYFKIYRPKHEKAAEPEEDYGGELDGYDGGEPYGDEEDDGPPWDEEDDDGEEAGK</sequence>
<feature type="signal peptide" evidence="3">
    <location>
        <begin position="1"/>
        <end position="27"/>
    </location>
</feature>
<feature type="compositionally biased region" description="Low complexity" evidence="1">
    <location>
        <begin position="40"/>
        <end position="49"/>
    </location>
</feature>
<dbReference type="RefSeq" id="WP_057571046.1">
    <property type="nucleotide sequence ID" value="NZ_CZAB01000001.1"/>
</dbReference>
<feature type="region of interest" description="Disordered" evidence="1">
    <location>
        <begin position="166"/>
        <end position="188"/>
    </location>
</feature>
<name>A0A174B077_9FIRM</name>
<keyword evidence="2" id="KW-1133">Transmembrane helix</keyword>
<gene>
    <name evidence="5" type="ORF">ERS852480_00174</name>
</gene>
<proteinExistence type="predicted"/>
<dbReference type="AlphaFoldDB" id="A0A174B077"/>
<accession>A0A174B077</accession>
<dbReference type="Proteomes" id="UP000095512">
    <property type="component" value="Unassembled WGS sequence"/>
</dbReference>
<feature type="transmembrane region" description="Helical" evidence="2">
    <location>
        <begin position="191"/>
        <end position="211"/>
    </location>
</feature>
<feature type="region of interest" description="Disordered" evidence="1">
    <location>
        <begin position="36"/>
        <end position="62"/>
    </location>
</feature>
<evidence type="ECO:0000256" key="3">
    <source>
        <dbReference type="SAM" id="SignalP"/>
    </source>
</evidence>
<dbReference type="EMBL" id="CZAB01000001">
    <property type="protein sequence ID" value="CUN93619.1"/>
    <property type="molecule type" value="Genomic_DNA"/>
</dbReference>
<dbReference type="Pfam" id="PF14283">
    <property type="entry name" value="CD1107-like"/>
    <property type="match status" value="1"/>
</dbReference>
<evidence type="ECO:0000259" key="4">
    <source>
        <dbReference type="Pfam" id="PF14283"/>
    </source>
</evidence>
<evidence type="ECO:0000313" key="5">
    <source>
        <dbReference type="EMBL" id="CUN93619.1"/>
    </source>
</evidence>
<feature type="compositionally biased region" description="Acidic residues" evidence="1">
    <location>
        <begin position="168"/>
        <end position="185"/>
    </location>
</feature>
<feature type="chain" id="PRO_5039353172" evidence="3">
    <location>
        <begin position="28"/>
        <end position="263"/>
    </location>
</feature>
<keyword evidence="2" id="KW-0472">Membrane</keyword>
<feature type="region of interest" description="Disordered" evidence="1">
    <location>
        <begin position="220"/>
        <end position="263"/>
    </location>
</feature>
<keyword evidence="2" id="KW-0812">Transmembrane</keyword>
<organism evidence="5 6">
    <name type="scientific">Enterocloster clostridioformis</name>
    <dbReference type="NCBI Taxonomy" id="1531"/>
    <lineage>
        <taxon>Bacteria</taxon>
        <taxon>Bacillati</taxon>
        <taxon>Bacillota</taxon>
        <taxon>Clostridia</taxon>
        <taxon>Lachnospirales</taxon>
        <taxon>Lachnospiraceae</taxon>
        <taxon>Enterocloster</taxon>
    </lineage>
</organism>
<feature type="compositionally biased region" description="Acidic residues" evidence="1">
    <location>
        <begin position="224"/>
        <end position="263"/>
    </location>
</feature>
<dbReference type="InterPro" id="IPR025376">
    <property type="entry name" value="CD1107-like_dom"/>
</dbReference>
<reference evidence="5 6" key="1">
    <citation type="submission" date="2015-09" db="EMBL/GenBank/DDBJ databases">
        <authorList>
            <consortium name="Pathogen Informatics"/>
        </authorList>
    </citation>
    <scope>NUCLEOTIDE SEQUENCE [LARGE SCALE GENOMIC DNA]</scope>
    <source>
        <strain evidence="5 6">2789STDY5834865</strain>
    </source>
</reference>